<evidence type="ECO:0000256" key="12">
    <source>
        <dbReference type="ARBA" id="ARBA00023012"/>
    </source>
</evidence>
<evidence type="ECO:0000256" key="1">
    <source>
        <dbReference type="ARBA" id="ARBA00000085"/>
    </source>
</evidence>
<keyword evidence="11 14" id="KW-1133">Transmembrane helix</keyword>
<evidence type="ECO:0000256" key="5">
    <source>
        <dbReference type="ARBA" id="ARBA00022553"/>
    </source>
</evidence>
<feature type="transmembrane region" description="Helical" evidence="14">
    <location>
        <begin position="156"/>
        <end position="174"/>
    </location>
</feature>
<evidence type="ECO:0000256" key="13">
    <source>
        <dbReference type="ARBA" id="ARBA00023136"/>
    </source>
</evidence>
<evidence type="ECO:0000256" key="7">
    <source>
        <dbReference type="ARBA" id="ARBA00022692"/>
    </source>
</evidence>
<feature type="transmembrane region" description="Helical" evidence="14">
    <location>
        <begin position="6"/>
        <end position="22"/>
    </location>
</feature>
<evidence type="ECO:0000256" key="3">
    <source>
        <dbReference type="ARBA" id="ARBA00012438"/>
    </source>
</evidence>
<keyword evidence="5" id="KW-0597">Phosphoprotein</keyword>
<keyword evidence="9 16" id="KW-0418">Kinase</keyword>
<dbReference type="InterPro" id="IPR010559">
    <property type="entry name" value="Sig_transdc_His_kin_internal"/>
</dbReference>
<dbReference type="EMBL" id="FOEL01000008">
    <property type="protein sequence ID" value="SEQ83896.1"/>
    <property type="molecule type" value="Genomic_DNA"/>
</dbReference>
<dbReference type="Proteomes" id="UP000199410">
    <property type="component" value="Unassembled WGS sequence"/>
</dbReference>
<keyword evidence="10" id="KW-0067">ATP-binding</keyword>
<dbReference type="SMART" id="SM00065">
    <property type="entry name" value="GAF"/>
    <property type="match status" value="1"/>
</dbReference>
<evidence type="ECO:0000313" key="17">
    <source>
        <dbReference type="Proteomes" id="UP000199410"/>
    </source>
</evidence>
<dbReference type="InterPro" id="IPR005467">
    <property type="entry name" value="His_kinase_dom"/>
</dbReference>
<evidence type="ECO:0000256" key="8">
    <source>
        <dbReference type="ARBA" id="ARBA00022741"/>
    </source>
</evidence>
<dbReference type="InterPro" id="IPR050640">
    <property type="entry name" value="Bact_2-comp_sensor_kinase"/>
</dbReference>
<evidence type="ECO:0000313" key="16">
    <source>
        <dbReference type="EMBL" id="SEQ83896.1"/>
    </source>
</evidence>
<gene>
    <name evidence="16" type="ORF">SAMN02787113_02448</name>
</gene>
<dbReference type="InterPro" id="IPR011620">
    <property type="entry name" value="Sig_transdc_His_kinase_LytS_TM"/>
</dbReference>
<keyword evidence="13 14" id="KW-0472">Membrane</keyword>
<feature type="transmembrane region" description="Helical" evidence="14">
    <location>
        <begin position="42"/>
        <end position="60"/>
    </location>
</feature>
<comment type="catalytic activity">
    <reaction evidence="1">
        <text>ATP + protein L-histidine = ADP + protein N-phospho-L-histidine.</text>
        <dbReference type="EC" id="2.7.13.3"/>
    </reaction>
</comment>
<dbReference type="SUPFAM" id="SSF55781">
    <property type="entry name" value="GAF domain-like"/>
    <property type="match status" value="1"/>
</dbReference>
<evidence type="ECO:0000259" key="15">
    <source>
        <dbReference type="PROSITE" id="PS50109"/>
    </source>
</evidence>
<feature type="transmembrane region" description="Helical" evidence="14">
    <location>
        <begin position="186"/>
        <end position="206"/>
    </location>
</feature>
<keyword evidence="12" id="KW-0902">Two-component regulatory system</keyword>
<evidence type="ECO:0000256" key="9">
    <source>
        <dbReference type="ARBA" id="ARBA00022777"/>
    </source>
</evidence>
<dbReference type="Pfam" id="PF06580">
    <property type="entry name" value="His_kinase"/>
    <property type="match status" value="1"/>
</dbReference>
<keyword evidence="8" id="KW-0547">Nucleotide-binding</keyword>
<dbReference type="EC" id="2.7.13.3" evidence="3"/>
<name>A0A1H9JAP3_9BACI</name>
<feature type="transmembrane region" description="Helical" evidence="14">
    <location>
        <begin position="118"/>
        <end position="136"/>
    </location>
</feature>
<dbReference type="Pfam" id="PF07694">
    <property type="entry name" value="5TM-5TMR_LYT"/>
    <property type="match status" value="1"/>
</dbReference>
<keyword evidence="4" id="KW-1003">Cell membrane</keyword>
<dbReference type="PANTHER" id="PTHR34220">
    <property type="entry name" value="SENSOR HISTIDINE KINASE YPDA"/>
    <property type="match status" value="1"/>
</dbReference>
<evidence type="ECO:0000256" key="2">
    <source>
        <dbReference type="ARBA" id="ARBA00004651"/>
    </source>
</evidence>
<proteinExistence type="predicted"/>
<dbReference type="PROSITE" id="PS50109">
    <property type="entry name" value="HIS_KIN"/>
    <property type="match status" value="1"/>
</dbReference>
<evidence type="ECO:0000256" key="14">
    <source>
        <dbReference type="SAM" id="Phobius"/>
    </source>
</evidence>
<protein>
    <recommendedName>
        <fullName evidence="3">histidine kinase</fullName>
        <ecNumber evidence="3">2.7.13.3</ecNumber>
    </recommendedName>
</protein>
<feature type="domain" description="Histidine kinase" evidence="15">
    <location>
        <begin position="478"/>
        <end position="580"/>
    </location>
</feature>
<dbReference type="Gene3D" id="3.30.450.40">
    <property type="match status" value="1"/>
</dbReference>
<dbReference type="GO" id="GO:0005886">
    <property type="term" value="C:plasma membrane"/>
    <property type="evidence" value="ECO:0007669"/>
    <property type="project" value="UniProtKB-SubCell"/>
</dbReference>
<dbReference type="Gene3D" id="1.10.1760.20">
    <property type="match status" value="1"/>
</dbReference>
<dbReference type="AlphaFoldDB" id="A0A1H9JAP3"/>
<comment type="subcellular location">
    <subcellularLocation>
        <location evidence="2">Cell membrane</location>
        <topology evidence="2">Multi-pass membrane protein</topology>
    </subcellularLocation>
</comment>
<dbReference type="Pfam" id="PF02518">
    <property type="entry name" value="HATPase_c"/>
    <property type="match status" value="1"/>
</dbReference>
<dbReference type="SUPFAM" id="SSF55874">
    <property type="entry name" value="ATPase domain of HSP90 chaperone/DNA topoisomerase II/histidine kinase"/>
    <property type="match status" value="1"/>
</dbReference>
<evidence type="ECO:0000256" key="6">
    <source>
        <dbReference type="ARBA" id="ARBA00022679"/>
    </source>
</evidence>
<dbReference type="InterPro" id="IPR029016">
    <property type="entry name" value="GAF-like_dom_sf"/>
</dbReference>
<dbReference type="GO" id="GO:0071555">
    <property type="term" value="P:cell wall organization"/>
    <property type="evidence" value="ECO:0007669"/>
    <property type="project" value="InterPro"/>
</dbReference>
<sequence length="584" mass="65830">MMELFLFMLERVGLIIVFAFLMSRWRLFREKLFQEQGSKEKIWLIIVFSSLCIISSYTGIKIESGTIHPLNQMIHSTINAEEAIANTRLIGVAIAGIFGGPLVGVCVGIIAGIHRMTLGGFTAIACGISTILAGFMTGGLSNRFKIRQTFSYKKAVIIGICAETIQMLVILVVAKPFEQALQLVTLIAMPMILMNAFGIFLFFMIIKTFIDEEERTKALQTHQAFSIAQQTIEHFRKGLNEESCQTVAEIIKREISVEAVAITDKNGVLAHVGVGEDHHLIHREIMTALTKRVLEEGEILMATSAKEIQCPHDDCPLSAAIVLPLMVQHRTVGSLKLYFTKADSLTGVKKELAEGLSRLFSSQLEYAEIEQQRKLLKDAEIKALQAQVHPHFFFNSLNTISSLIRTDADEARALLIKLSTFFRSNLQGARQMLIPLKNEIDHVEAYLSIEQTRFPNRYEVEFIMDESLFDVQIPPFTLQPLVENAIYHAFKNRKEGKIFVKVQRVNDKLVLLTQDNGCGMRKEQVKQLGKRIMQSEQGTGTALWNIYQRIHEIYGSDADFHIVSTLDVGTKIMIQLPLKATRWE</sequence>
<dbReference type="InterPro" id="IPR036890">
    <property type="entry name" value="HATPase_C_sf"/>
</dbReference>
<feature type="transmembrane region" description="Helical" evidence="14">
    <location>
        <begin position="89"/>
        <end position="111"/>
    </location>
</feature>
<keyword evidence="7 14" id="KW-0812">Transmembrane</keyword>
<reference evidence="16 17" key="1">
    <citation type="submission" date="2016-10" db="EMBL/GenBank/DDBJ databases">
        <authorList>
            <person name="Varghese N."/>
            <person name="Submissions S."/>
        </authorList>
    </citation>
    <scope>NUCLEOTIDE SEQUENCE [LARGE SCALE GENOMIC DNA]</scope>
    <source>
        <strain evidence="16 17">TC-13</strain>
    </source>
</reference>
<dbReference type="Pfam" id="PF13492">
    <property type="entry name" value="GAF_3"/>
    <property type="match status" value="1"/>
</dbReference>
<evidence type="ECO:0000256" key="4">
    <source>
        <dbReference type="ARBA" id="ARBA00022475"/>
    </source>
</evidence>
<accession>A0A1H9JAP3</accession>
<evidence type="ECO:0000256" key="10">
    <source>
        <dbReference type="ARBA" id="ARBA00022840"/>
    </source>
</evidence>
<dbReference type="InterPro" id="IPR003018">
    <property type="entry name" value="GAF"/>
</dbReference>
<evidence type="ECO:0000256" key="11">
    <source>
        <dbReference type="ARBA" id="ARBA00022989"/>
    </source>
</evidence>
<dbReference type="Gene3D" id="3.30.565.10">
    <property type="entry name" value="Histidine kinase-like ATPase, C-terminal domain"/>
    <property type="match status" value="1"/>
</dbReference>
<dbReference type="InterPro" id="IPR003594">
    <property type="entry name" value="HATPase_dom"/>
</dbReference>
<keyword evidence="6" id="KW-0808">Transferase</keyword>
<organism evidence="16 17">
    <name type="scientific">Lysinibacillus fusiformis</name>
    <dbReference type="NCBI Taxonomy" id="28031"/>
    <lineage>
        <taxon>Bacteria</taxon>
        <taxon>Bacillati</taxon>
        <taxon>Bacillota</taxon>
        <taxon>Bacilli</taxon>
        <taxon>Bacillales</taxon>
        <taxon>Bacillaceae</taxon>
        <taxon>Lysinibacillus</taxon>
    </lineage>
</organism>
<dbReference type="PANTHER" id="PTHR34220:SF7">
    <property type="entry name" value="SENSOR HISTIDINE KINASE YPDA"/>
    <property type="match status" value="1"/>
</dbReference>
<comment type="caution">
    <text evidence="16">The sequence shown here is derived from an EMBL/GenBank/DDBJ whole genome shotgun (WGS) entry which is preliminary data.</text>
</comment>
<dbReference type="GO" id="GO:0005524">
    <property type="term" value="F:ATP binding"/>
    <property type="evidence" value="ECO:0007669"/>
    <property type="project" value="UniProtKB-KW"/>
</dbReference>
<dbReference type="GO" id="GO:0000155">
    <property type="term" value="F:phosphorelay sensor kinase activity"/>
    <property type="evidence" value="ECO:0007669"/>
    <property type="project" value="InterPro"/>
</dbReference>